<evidence type="ECO:0000313" key="3">
    <source>
        <dbReference type="Proteomes" id="UP000266188"/>
    </source>
</evidence>
<feature type="transmembrane region" description="Helical" evidence="1">
    <location>
        <begin position="37"/>
        <end position="58"/>
    </location>
</feature>
<feature type="transmembrane region" description="Helical" evidence="1">
    <location>
        <begin position="12"/>
        <end position="31"/>
    </location>
</feature>
<sequence>MNLGGHRRRAIGSAWQVGFGNLGAIVATYALEAKNSPFPFMVCISSCCVCVIFSALYAGYCWRQNRKRAAQAWGREYTEEERMQLGDLSPSYRLMT</sequence>
<proteinExistence type="predicted"/>
<organism evidence="2 3">
    <name type="scientific">Aspergillus sclerotialis</name>
    <dbReference type="NCBI Taxonomy" id="2070753"/>
    <lineage>
        <taxon>Eukaryota</taxon>
        <taxon>Fungi</taxon>
        <taxon>Dikarya</taxon>
        <taxon>Ascomycota</taxon>
        <taxon>Pezizomycotina</taxon>
        <taxon>Eurotiomycetes</taxon>
        <taxon>Eurotiomycetidae</taxon>
        <taxon>Eurotiales</taxon>
        <taxon>Aspergillaceae</taxon>
        <taxon>Aspergillus</taxon>
        <taxon>Aspergillus subgen. Polypaecilum</taxon>
    </lineage>
</organism>
<protein>
    <submittedName>
        <fullName evidence="2">Major Facilitator Superfamily</fullName>
    </submittedName>
</protein>
<keyword evidence="3" id="KW-1185">Reference proteome</keyword>
<reference evidence="3" key="1">
    <citation type="submission" date="2017-02" db="EMBL/GenBank/DDBJ databases">
        <authorList>
            <person name="Tafer H."/>
            <person name="Lopandic K."/>
        </authorList>
    </citation>
    <scope>NUCLEOTIDE SEQUENCE [LARGE SCALE GENOMIC DNA]</scope>
    <source>
        <strain evidence="3">CBS 366.77</strain>
    </source>
</reference>
<accession>A0A3A2ZFI3</accession>
<gene>
    <name evidence="2" type="ORF">PHISCL_09589</name>
</gene>
<dbReference type="Proteomes" id="UP000266188">
    <property type="component" value="Unassembled WGS sequence"/>
</dbReference>
<name>A0A3A2ZFI3_9EURO</name>
<keyword evidence="1" id="KW-0472">Membrane</keyword>
<keyword evidence="1" id="KW-1133">Transmembrane helix</keyword>
<dbReference type="SUPFAM" id="SSF103473">
    <property type="entry name" value="MFS general substrate transporter"/>
    <property type="match status" value="1"/>
</dbReference>
<evidence type="ECO:0000313" key="2">
    <source>
        <dbReference type="EMBL" id="RJE18074.1"/>
    </source>
</evidence>
<comment type="caution">
    <text evidence="2">The sequence shown here is derived from an EMBL/GenBank/DDBJ whole genome shotgun (WGS) entry which is preliminary data.</text>
</comment>
<evidence type="ECO:0000256" key="1">
    <source>
        <dbReference type="SAM" id="Phobius"/>
    </source>
</evidence>
<dbReference type="InterPro" id="IPR036259">
    <property type="entry name" value="MFS_trans_sf"/>
</dbReference>
<dbReference type="EMBL" id="MVGC01000630">
    <property type="protein sequence ID" value="RJE18074.1"/>
    <property type="molecule type" value="Genomic_DNA"/>
</dbReference>
<keyword evidence="1" id="KW-0812">Transmembrane</keyword>
<dbReference type="AlphaFoldDB" id="A0A3A2ZFI3"/>